<dbReference type="SUPFAM" id="SSF100910">
    <property type="entry name" value="Chemosensory protein Csp2"/>
    <property type="match status" value="1"/>
</dbReference>
<dbReference type="Pfam" id="PF03392">
    <property type="entry name" value="OS-D"/>
    <property type="match status" value="1"/>
</dbReference>
<dbReference type="PANTHER" id="PTHR11257">
    <property type="entry name" value="CHEMOSENSORY PROTEIN-RELATED"/>
    <property type="match status" value="1"/>
</dbReference>
<evidence type="ECO:0000313" key="5">
    <source>
        <dbReference type="Proteomes" id="UP000494256"/>
    </source>
</evidence>
<evidence type="ECO:0000256" key="1">
    <source>
        <dbReference type="SAM" id="SignalP"/>
    </source>
</evidence>
<dbReference type="InterPro" id="IPR005055">
    <property type="entry name" value="A10/PebIII"/>
</dbReference>
<evidence type="ECO:0000313" key="4">
    <source>
        <dbReference type="Proteomes" id="UP000494106"/>
    </source>
</evidence>
<dbReference type="Proteomes" id="UP000494256">
    <property type="component" value="Unassembled WGS sequence"/>
</dbReference>
<comment type="caution">
    <text evidence="2">The sequence shown here is derived from an EMBL/GenBank/DDBJ whole genome shotgun (WGS) entry which is preliminary data.</text>
</comment>
<dbReference type="EMBL" id="CADEBC010000473">
    <property type="protein sequence ID" value="CAB3231653.1"/>
    <property type="molecule type" value="Genomic_DNA"/>
</dbReference>
<evidence type="ECO:0000313" key="2">
    <source>
        <dbReference type="EMBL" id="CAB3231653.1"/>
    </source>
</evidence>
<evidence type="ECO:0000313" key="3">
    <source>
        <dbReference type="EMBL" id="CAB3234962.1"/>
    </source>
</evidence>
<keyword evidence="1" id="KW-0732">Signal</keyword>
<dbReference type="Proteomes" id="UP000494106">
    <property type="component" value="Unassembled WGS sequence"/>
</dbReference>
<dbReference type="OrthoDB" id="6625994at2759"/>
<protein>
    <submittedName>
        <fullName evidence="2">Uncharacterized protein</fullName>
    </submittedName>
</protein>
<accession>A0A8S0ZDZ9</accession>
<gene>
    <name evidence="2" type="ORF">APLA_LOCUS4522</name>
    <name evidence="3" type="ORF">APLA_LOCUS6840</name>
</gene>
<reference evidence="4 5" key="1">
    <citation type="submission" date="2020-04" db="EMBL/GenBank/DDBJ databases">
        <authorList>
            <person name="Wallbank WR R."/>
            <person name="Pardo Diaz C."/>
            <person name="Kozak K."/>
            <person name="Martin S."/>
            <person name="Jiggins C."/>
            <person name="Moest M."/>
            <person name="Warren A I."/>
            <person name="Byers J.R.P. K."/>
            <person name="Montejo-Kovacevich G."/>
            <person name="Yen C E."/>
        </authorList>
    </citation>
    <scope>NUCLEOTIDE SEQUENCE [LARGE SCALE GENOMIC DNA]</scope>
</reference>
<dbReference type="InterPro" id="IPR036682">
    <property type="entry name" value="OS_D_A10/PebIII_sf"/>
</dbReference>
<dbReference type="AlphaFoldDB" id="A0A8S0ZDZ9"/>
<feature type="chain" id="PRO_5036272926" evidence="1">
    <location>
        <begin position="17"/>
        <end position="126"/>
    </location>
</feature>
<keyword evidence="4" id="KW-1185">Reference proteome</keyword>
<dbReference type="PANTHER" id="PTHR11257:SF12">
    <property type="entry name" value="EJACULATORY BULB-SPECIFIC PROTEIN 3-RELATED"/>
    <property type="match status" value="1"/>
</dbReference>
<organism evidence="2 4">
    <name type="scientific">Arctia plantaginis</name>
    <name type="common">Wood tiger moth</name>
    <name type="synonym">Phalaena plantaginis</name>
    <dbReference type="NCBI Taxonomy" id="874455"/>
    <lineage>
        <taxon>Eukaryota</taxon>
        <taxon>Metazoa</taxon>
        <taxon>Ecdysozoa</taxon>
        <taxon>Arthropoda</taxon>
        <taxon>Hexapoda</taxon>
        <taxon>Insecta</taxon>
        <taxon>Pterygota</taxon>
        <taxon>Neoptera</taxon>
        <taxon>Endopterygota</taxon>
        <taxon>Lepidoptera</taxon>
        <taxon>Glossata</taxon>
        <taxon>Ditrysia</taxon>
        <taxon>Noctuoidea</taxon>
        <taxon>Erebidae</taxon>
        <taxon>Arctiinae</taxon>
        <taxon>Arctia</taxon>
    </lineage>
</organism>
<dbReference type="Gene3D" id="1.10.2080.10">
    <property type="entry name" value="Insect odorant-binding protein A10/Ejaculatory bulb-specific protein 3"/>
    <property type="match status" value="1"/>
</dbReference>
<name>A0A8S0ZDZ9_ARCPL</name>
<sequence>MKTFIILCTLAVVVFGRPEDHYTDKYDTINLDEILDNRRLLEPYIKCGLELGKCSPEGKELKSHIKEALETYCEKCTKAQQSGTRRVIAHLINKEPQYWKQLTAKYDKDNKYTAKYEAELKIIKVM</sequence>
<proteinExistence type="predicted"/>
<dbReference type="EMBL" id="CADEBD010000297">
    <property type="protein sequence ID" value="CAB3234962.1"/>
    <property type="molecule type" value="Genomic_DNA"/>
</dbReference>
<feature type="signal peptide" evidence="1">
    <location>
        <begin position="1"/>
        <end position="16"/>
    </location>
</feature>